<dbReference type="InterPro" id="IPR052709">
    <property type="entry name" value="Transposase-MT_Hybrid"/>
</dbReference>
<name>A0AAU9V7N8_EUPED</name>
<dbReference type="GO" id="GO:0003676">
    <property type="term" value="F:nucleic acid binding"/>
    <property type="evidence" value="ECO:0007669"/>
    <property type="project" value="InterPro"/>
</dbReference>
<comment type="caution">
    <text evidence="2">The sequence shown here is derived from an EMBL/GenBank/DDBJ whole genome shotgun (WGS) entry which is preliminary data.</text>
</comment>
<dbReference type="InterPro" id="IPR036397">
    <property type="entry name" value="RNaseH_sf"/>
</dbReference>
<dbReference type="AlphaFoldDB" id="A0AAU9V7N8"/>
<reference evidence="2" key="1">
    <citation type="submission" date="2022-03" db="EMBL/GenBank/DDBJ databases">
        <authorList>
            <person name="Tunstrom K."/>
        </authorList>
    </citation>
    <scope>NUCLEOTIDE SEQUENCE</scope>
</reference>
<proteinExistence type="predicted"/>
<sequence>MDINAYEPETKQQSTVWVFQVELNPTKFVRGRSTPKQMVACFFGLISHVATVSLEQRRTVNCKWYTTICLPEVFVKIRKTNPRRRIIFHHDNASSHTSRQTSDFLSSQYIELMTRPPYSPDLTPNDFFFFSNIKEERKNCYGKWFERMQKCIDHQGEYFEKQ</sequence>
<accession>A0AAU9V7N8</accession>
<organism evidence="2 3">
    <name type="scientific">Euphydryas editha</name>
    <name type="common">Edith's checkerspot</name>
    <dbReference type="NCBI Taxonomy" id="104508"/>
    <lineage>
        <taxon>Eukaryota</taxon>
        <taxon>Metazoa</taxon>
        <taxon>Ecdysozoa</taxon>
        <taxon>Arthropoda</taxon>
        <taxon>Hexapoda</taxon>
        <taxon>Insecta</taxon>
        <taxon>Pterygota</taxon>
        <taxon>Neoptera</taxon>
        <taxon>Endopterygota</taxon>
        <taxon>Lepidoptera</taxon>
        <taxon>Glossata</taxon>
        <taxon>Ditrysia</taxon>
        <taxon>Papilionoidea</taxon>
        <taxon>Nymphalidae</taxon>
        <taxon>Nymphalinae</taxon>
        <taxon>Euphydryas</taxon>
    </lineage>
</organism>
<dbReference type="InterPro" id="IPR038717">
    <property type="entry name" value="Tc1-like_DDE_dom"/>
</dbReference>
<dbReference type="EMBL" id="CAKOGL010000029">
    <property type="protein sequence ID" value="CAH2106192.1"/>
    <property type="molecule type" value="Genomic_DNA"/>
</dbReference>
<protein>
    <recommendedName>
        <fullName evidence="1">Tc1-like transposase DDE domain-containing protein</fullName>
    </recommendedName>
</protein>
<dbReference type="PANTHER" id="PTHR46060:SF1">
    <property type="entry name" value="MARINER MOS1 TRANSPOSASE-LIKE PROTEIN"/>
    <property type="match status" value="1"/>
</dbReference>
<evidence type="ECO:0000313" key="2">
    <source>
        <dbReference type="EMBL" id="CAH2106192.1"/>
    </source>
</evidence>
<evidence type="ECO:0000313" key="3">
    <source>
        <dbReference type="Proteomes" id="UP001153954"/>
    </source>
</evidence>
<evidence type="ECO:0000259" key="1">
    <source>
        <dbReference type="Pfam" id="PF13358"/>
    </source>
</evidence>
<dbReference type="Pfam" id="PF13358">
    <property type="entry name" value="DDE_3"/>
    <property type="match status" value="1"/>
</dbReference>
<feature type="domain" description="Tc1-like transposase DDE" evidence="1">
    <location>
        <begin position="70"/>
        <end position="128"/>
    </location>
</feature>
<dbReference type="Proteomes" id="UP001153954">
    <property type="component" value="Unassembled WGS sequence"/>
</dbReference>
<keyword evidence="3" id="KW-1185">Reference proteome</keyword>
<gene>
    <name evidence="2" type="ORF">EEDITHA_LOCUS20367</name>
</gene>
<dbReference type="Gene3D" id="3.30.420.10">
    <property type="entry name" value="Ribonuclease H-like superfamily/Ribonuclease H"/>
    <property type="match status" value="1"/>
</dbReference>
<dbReference type="PANTHER" id="PTHR46060">
    <property type="entry name" value="MARINER MOS1 TRANSPOSASE-LIKE PROTEIN"/>
    <property type="match status" value="1"/>
</dbReference>